<dbReference type="GO" id="GO:0046872">
    <property type="term" value="F:metal ion binding"/>
    <property type="evidence" value="ECO:0007669"/>
    <property type="project" value="UniProtKB-KW"/>
</dbReference>
<evidence type="ECO:0000313" key="5">
    <source>
        <dbReference type="EMBL" id="EHY87329.1"/>
    </source>
</evidence>
<name>H8G7Q5_9PSEU</name>
<comment type="cofactor">
    <cofactor evidence="1">
        <name>a divalent metal cation</name>
        <dbReference type="ChEBI" id="CHEBI:60240"/>
    </cofactor>
</comment>
<evidence type="ECO:0000256" key="2">
    <source>
        <dbReference type="ARBA" id="ARBA00022723"/>
    </source>
</evidence>
<protein>
    <submittedName>
        <fullName evidence="5">Transposase family protein</fullName>
    </submittedName>
</protein>
<keyword evidence="6" id="KW-1185">Reference proteome</keyword>
<dbReference type="RefSeq" id="WP_005438063.1">
    <property type="nucleotide sequence ID" value="NZ_CM001466.1"/>
</dbReference>
<dbReference type="Pfam" id="PF13359">
    <property type="entry name" value="DDE_Tnp_4"/>
    <property type="match status" value="1"/>
</dbReference>
<dbReference type="Pfam" id="PF13613">
    <property type="entry name" value="HTH_Tnp_4"/>
    <property type="match status" value="1"/>
</dbReference>
<evidence type="ECO:0000313" key="6">
    <source>
        <dbReference type="Proteomes" id="UP000004705"/>
    </source>
</evidence>
<evidence type="ECO:0000256" key="1">
    <source>
        <dbReference type="ARBA" id="ARBA00001968"/>
    </source>
</evidence>
<organism evidence="5 6">
    <name type="scientific">Saccharomonospora azurea NA-128</name>
    <dbReference type="NCBI Taxonomy" id="882081"/>
    <lineage>
        <taxon>Bacteria</taxon>
        <taxon>Bacillati</taxon>
        <taxon>Actinomycetota</taxon>
        <taxon>Actinomycetes</taxon>
        <taxon>Pseudonocardiales</taxon>
        <taxon>Pseudonocardiaceae</taxon>
        <taxon>Saccharomonospora</taxon>
    </lineage>
</organism>
<feature type="domain" description="Transposase Helix-turn-helix" evidence="4">
    <location>
        <begin position="34"/>
        <end position="83"/>
    </location>
</feature>
<evidence type="ECO:0000259" key="3">
    <source>
        <dbReference type="Pfam" id="PF13359"/>
    </source>
</evidence>
<gene>
    <name evidence="5" type="ORF">SacazDRAFT_00352</name>
</gene>
<reference evidence="5 6" key="1">
    <citation type="journal article" date="2012" name="Stand. Genomic Sci.">
        <title>Genome sequence of the soil bacterium Saccharomonospora azurea type strain (NA-128(T)).</title>
        <authorList>
            <person name="Klenk H.P."/>
            <person name="Held B."/>
            <person name="Lucas S."/>
            <person name="Lapidus A."/>
            <person name="Copeland A."/>
            <person name="Hammon N."/>
            <person name="Pitluck S."/>
            <person name="Goodwin L.A."/>
            <person name="Han C."/>
            <person name="Tapia R."/>
            <person name="Brambilla E.M."/>
            <person name="Potter G."/>
            <person name="Land M."/>
            <person name="Ivanova N."/>
            <person name="Rohde M."/>
            <person name="Goker M."/>
            <person name="Detter J.C."/>
            <person name="Kyrpides N.C."/>
            <person name="Woyke T."/>
        </authorList>
    </citation>
    <scope>NUCLEOTIDE SEQUENCE [LARGE SCALE GENOMIC DNA]</scope>
    <source>
        <strain evidence="5 6">NA-128</strain>
    </source>
</reference>
<dbReference type="InterPro" id="IPR027806">
    <property type="entry name" value="HARBI1_dom"/>
</dbReference>
<dbReference type="EMBL" id="CM001466">
    <property type="protein sequence ID" value="EHY87329.1"/>
    <property type="molecule type" value="Genomic_DNA"/>
</dbReference>
<accession>H8G7Q5</accession>
<feature type="domain" description="DDE Tnp4" evidence="3">
    <location>
        <begin position="100"/>
        <end position="244"/>
    </location>
</feature>
<dbReference type="InterPro" id="IPR027805">
    <property type="entry name" value="Transposase_HTH_dom"/>
</dbReference>
<dbReference type="AlphaFoldDB" id="H8G7Q5"/>
<sequence>MYYTTGLSRERIADLCASIHAEAAGGRGGWLPILGLFQSVVVTLTYLRRNRVQAELAETYAVSQSTISRAITSLTPLIARLLNPYVPTADEFDGTVQHVVDGTLLPCWSWASRPDLYSGKHKTTGMNVQVACTLDGRIAWISDPTPGNRHDTHCLGKPDILSAGNPANWIGDKGYVGNHIITPIKKPAYRELLDWEKEFNTQLNKIRWVVEQAIADLKVWRILHTDYRRPITTFNTTISAVIALYFYAAA</sequence>
<proteinExistence type="predicted"/>
<keyword evidence="2" id="KW-0479">Metal-binding</keyword>
<evidence type="ECO:0000259" key="4">
    <source>
        <dbReference type="Pfam" id="PF13613"/>
    </source>
</evidence>
<dbReference type="HOGENOM" id="CLU_074104_2_0_11"/>
<dbReference type="Proteomes" id="UP000004705">
    <property type="component" value="Chromosome"/>
</dbReference>